<evidence type="ECO:0000313" key="7">
    <source>
        <dbReference type="EMBL" id="PRI11192.1"/>
    </source>
</evidence>
<dbReference type="Gene3D" id="1.10.8.60">
    <property type="match status" value="1"/>
</dbReference>
<dbReference type="Gene3D" id="3.30.450.40">
    <property type="match status" value="1"/>
</dbReference>
<dbReference type="Proteomes" id="UP000238650">
    <property type="component" value="Unassembled WGS sequence"/>
</dbReference>
<dbReference type="GO" id="GO:0005524">
    <property type="term" value="F:ATP binding"/>
    <property type="evidence" value="ECO:0007669"/>
    <property type="project" value="UniProtKB-KW"/>
</dbReference>
<comment type="caution">
    <text evidence="7">The sequence shown here is derived from an EMBL/GenBank/DDBJ whole genome shotgun (WGS) entry which is preliminary data.</text>
</comment>
<dbReference type="GO" id="GO:0006355">
    <property type="term" value="P:regulation of DNA-templated transcription"/>
    <property type="evidence" value="ECO:0007669"/>
    <property type="project" value="InterPro"/>
</dbReference>
<feature type="region of interest" description="Disordered" evidence="5">
    <location>
        <begin position="374"/>
        <end position="398"/>
    </location>
</feature>
<dbReference type="InterPro" id="IPR009057">
    <property type="entry name" value="Homeodomain-like_sf"/>
</dbReference>
<evidence type="ECO:0000256" key="3">
    <source>
        <dbReference type="ARBA" id="ARBA00023015"/>
    </source>
</evidence>
<keyword evidence="1" id="KW-0547">Nucleotide-binding</keyword>
<keyword evidence="4" id="KW-0804">Transcription</keyword>
<dbReference type="InterPro" id="IPR002078">
    <property type="entry name" value="Sigma_54_int"/>
</dbReference>
<dbReference type="InterPro" id="IPR002197">
    <property type="entry name" value="HTH_Fis"/>
</dbReference>
<feature type="region of interest" description="Disordered" evidence="5">
    <location>
        <begin position="1"/>
        <end position="36"/>
    </location>
</feature>
<dbReference type="InterPro" id="IPR027417">
    <property type="entry name" value="P-loop_NTPase"/>
</dbReference>
<dbReference type="InterPro" id="IPR029016">
    <property type="entry name" value="GAF-like_dom_sf"/>
</dbReference>
<dbReference type="Pfam" id="PF25601">
    <property type="entry name" value="AAA_lid_14"/>
    <property type="match status" value="1"/>
</dbReference>
<evidence type="ECO:0000256" key="5">
    <source>
        <dbReference type="SAM" id="MobiDB-lite"/>
    </source>
</evidence>
<dbReference type="Gene3D" id="1.10.10.60">
    <property type="entry name" value="Homeodomain-like"/>
    <property type="match status" value="1"/>
</dbReference>
<accession>A0A2S9QNM9</accession>
<keyword evidence="3" id="KW-0805">Transcription regulation</keyword>
<evidence type="ECO:0000256" key="2">
    <source>
        <dbReference type="ARBA" id="ARBA00022840"/>
    </source>
</evidence>
<keyword evidence="2" id="KW-0067">ATP-binding</keyword>
<gene>
    <name evidence="7" type="ORF">B4915_10080</name>
</gene>
<keyword evidence="8" id="KW-1185">Reference proteome</keyword>
<evidence type="ECO:0000256" key="1">
    <source>
        <dbReference type="ARBA" id="ARBA00022741"/>
    </source>
</evidence>
<organism evidence="7 8">
    <name type="scientific">Leucobacter massiliensis</name>
    <dbReference type="NCBI Taxonomy" id="1686285"/>
    <lineage>
        <taxon>Bacteria</taxon>
        <taxon>Bacillati</taxon>
        <taxon>Actinomycetota</taxon>
        <taxon>Actinomycetes</taxon>
        <taxon>Micrococcales</taxon>
        <taxon>Microbacteriaceae</taxon>
        <taxon>Leucobacter</taxon>
    </lineage>
</organism>
<evidence type="ECO:0000256" key="4">
    <source>
        <dbReference type="ARBA" id="ARBA00023163"/>
    </source>
</evidence>
<dbReference type="AlphaFoldDB" id="A0A2S9QNM9"/>
<feature type="domain" description="Sigma-54 factor interaction" evidence="6">
    <location>
        <begin position="502"/>
        <end position="563"/>
    </location>
</feature>
<dbReference type="EMBL" id="MWZD01000017">
    <property type="protein sequence ID" value="PRI11192.1"/>
    <property type="molecule type" value="Genomic_DNA"/>
</dbReference>
<dbReference type="Pfam" id="PF02954">
    <property type="entry name" value="HTH_8"/>
    <property type="match status" value="1"/>
</dbReference>
<evidence type="ECO:0000259" key="6">
    <source>
        <dbReference type="PROSITE" id="PS50045"/>
    </source>
</evidence>
<proteinExistence type="predicted"/>
<dbReference type="SUPFAM" id="SSF52540">
    <property type="entry name" value="P-loop containing nucleoside triphosphate hydrolases"/>
    <property type="match status" value="1"/>
</dbReference>
<protein>
    <recommendedName>
        <fullName evidence="6">Sigma-54 factor interaction domain-containing protein</fullName>
    </recommendedName>
</protein>
<sequence length="640" mass="68799">MQIDLAEGAGPAAERLGRTGGRRLESRSPQTMERGRHRVHEGVDMGSTALATAAPPGVTLRFDADRRRRVAAEREAFLRGGPDAGSPRRATDRSIISSEIFNSWLRSSELGVDPSRAEVPSLVPGASRARRLSEAATPVLRAFGERSRGSEAWAMLLDRDCVQVAPTVGDEQLVRAGLARGGGVGATFREALVGTNGAGISAERLESFLVVGEEHYREAEQGLVTVGAPLRDPFGRLTGFLVMCQRVRMSNHLIVPYTQSIADAVEERLTEAVDADERALFEAFSRHSRRPSLPVLGVSEQLFVANNAAQQLARGQADGEALRATALDAVREGATRTVRVSLGGEEFRAHCRSVELSRGRFGAVVSLRRAARAAREGAPGGPAGGSGAADPGSATPADPVERAVALGLPALVTGERGCGRAHRIRLAAHPAELEAGSAEADRADWLARLRALTSSGRVLIRNIDVLHPEFRPRVLELVRASPHWVGATAAAPAPQWSETFPVNVQLEPLRERGAEFSELVRSVMRELGAAQVRVSAEAMSVLAKHPWPGNIAQLRRVLATALVAVRGDAVTVNELPREMAGSGRRPGGEGLLQRTERELIFEALQAANWNREEAALALGISRATMYRRIRQFGFQLRSSR</sequence>
<dbReference type="PRINTS" id="PR01590">
    <property type="entry name" value="HTHFIS"/>
</dbReference>
<dbReference type="PROSITE" id="PS50045">
    <property type="entry name" value="SIGMA54_INTERACT_4"/>
    <property type="match status" value="1"/>
</dbReference>
<evidence type="ECO:0000313" key="8">
    <source>
        <dbReference type="Proteomes" id="UP000238650"/>
    </source>
</evidence>
<dbReference type="PANTHER" id="PTHR32071">
    <property type="entry name" value="TRANSCRIPTIONAL REGULATORY PROTEIN"/>
    <property type="match status" value="1"/>
</dbReference>
<reference evidence="7 8" key="1">
    <citation type="journal article" date="2017" name="New Microbes New Infect">
        <title>Genome sequence of 'Leucobacter massiliensis' sp. nov. isolated from human pharynx after travel to the 2014 Hajj.</title>
        <authorList>
            <person name="Leangapichart T."/>
            <person name="Gautret P."/>
            <person name="Nguyen T.T."/>
            <person name="Armstrong N."/>
            <person name="Rolain J.M."/>
        </authorList>
    </citation>
    <scope>NUCLEOTIDE SEQUENCE [LARGE SCALE GENOMIC DNA]</scope>
    <source>
        <strain evidence="7 8">122RC15</strain>
    </source>
</reference>
<feature type="compositionally biased region" description="Gly residues" evidence="5">
    <location>
        <begin position="378"/>
        <end position="387"/>
    </location>
</feature>
<feature type="compositionally biased region" description="Low complexity" evidence="5">
    <location>
        <begin position="388"/>
        <end position="398"/>
    </location>
</feature>
<name>A0A2S9QNM9_9MICO</name>
<dbReference type="GO" id="GO:0043565">
    <property type="term" value="F:sequence-specific DNA binding"/>
    <property type="evidence" value="ECO:0007669"/>
    <property type="project" value="InterPro"/>
</dbReference>
<dbReference type="SUPFAM" id="SSF46689">
    <property type="entry name" value="Homeodomain-like"/>
    <property type="match status" value="1"/>
</dbReference>
<dbReference type="InterPro" id="IPR058031">
    <property type="entry name" value="AAA_lid_NorR"/>
</dbReference>